<dbReference type="CDD" id="cd14687">
    <property type="entry name" value="bZIP_ATF2"/>
    <property type="match status" value="1"/>
</dbReference>
<protein>
    <recommendedName>
        <fullName evidence="2 10">Mitogen-activated protein kinase</fullName>
        <ecNumber evidence="2 10">2.7.11.24</ecNumber>
    </recommendedName>
</protein>
<dbReference type="GO" id="GO:0003700">
    <property type="term" value="F:DNA-binding transcription factor activity"/>
    <property type="evidence" value="ECO:0007669"/>
    <property type="project" value="InterPro"/>
</dbReference>
<evidence type="ECO:0000256" key="11">
    <source>
        <dbReference type="SAM" id="Coils"/>
    </source>
</evidence>
<evidence type="ECO:0000256" key="10">
    <source>
        <dbReference type="RuleBase" id="RU361165"/>
    </source>
</evidence>
<dbReference type="PANTHER" id="PTHR24055">
    <property type="entry name" value="MITOGEN-ACTIVATED PROTEIN KINASE"/>
    <property type="match status" value="1"/>
</dbReference>
<dbReference type="InterPro" id="IPR017441">
    <property type="entry name" value="Protein_kinase_ATP_BS"/>
</dbReference>
<evidence type="ECO:0000256" key="8">
    <source>
        <dbReference type="ARBA" id="ARBA00061056"/>
    </source>
</evidence>
<feature type="domain" description="BZIP" evidence="14">
    <location>
        <begin position="15"/>
        <end position="78"/>
    </location>
</feature>
<feature type="region of interest" description="Disordered" evidence="12">
    <location>
        <begin position="1"/>
        <end position="20"/>
    </location>
</feature>
<dbReference type="GO" id="GO:0004707">
    <property type="term" value="F:MAP kinase activity"/>
    <property type="evidence" value="ECO:0007669"/>
    <property type="project" value="UniProtKB-EC"/>
</dbReference>
<dbReference type="Gene3D" id="1.20.5.170">
    <property type="match status" value="1"/>
</dbReference>
<evidence type="ECO:0000259" key="14">
    <source>
        <dbReference type="PROSITE" id="PS50217"/>
    </source>
</evidence>
<dbReference type="SUPFAM" id="SSF56112">
    <property type="entry name" value="Protein kinase-like (PK-like)"/>
    <property type="match status" value="1"/>
</dbReference>
<evidence type="ECO:0000256" key="7">
    <source>
        <dbReference type="ARBA" id="ARBA00022840"/>
    </source>
</evidence>
<evidence type="ECO:0000256" key="3">
    <source>
        <dbReference type="ARBA" id="ARBA00022527"/>
    </source>
</evidence>
<accession>A0A9W4KQR7</accession>
<keyword evidence="6 10" id="KW-0418">Kinase</keyword>
<feature type="domain" description="Protein kinase" evidence="13">
    <location>
        <begin position="222"/>
        <end position="501"/>
    </location>
</feature>
<evidence type="ECO:0000256" key="6">
    <source>
        <dbReference type="ARBA" id="ARBA00022777"/>
    </source>
</evidence>
<dbReference type="PROSITE" id="PS50011">
    <property type="entry name" value="PROTEIN_KINASE_DOM"/>
    <property type="match status" value="1"/>
</dbReference>
<dbReference type="PROSITE" id="PS50217">
    <property type="entry name" value="BZIP"/>
    <property type="match status" value="1"/>
</dbReference>
<dbReference type="Proteomes" id="UP001154252">
    <property type="component" value="Unassembled WGS sequence"/>
</dbReference>
<comment type="activity regulation">
    <text evidence="10">Activated by threonine and tyrosine phosphorylation.</text>
</comment>
<feature type="binding site" evidence="9">
    <location>
        <position position="252"/>
    </location>
    <ligand>
        <name>ATP</name>
        <dbReference type="ChEBI" id="CHEBI:30616"/>
    </ligand>
</feature>
<feature type="coiled-coil region" evidence="11">
    <location>
        <begin position="33"/>
        <end position="67"/>
    </location>
</feature>
<comment type="catalytic activity">
    <reaction evidence="10">
        <text>L-threonyl-[protein] + ATP = O-phospho-L-threonyl-[protein] + ADP + H(+)</text>
        <dbReference type="Rhea" id="RHEA:46608"/>
        <dbReference type="Rhea" id="RHEA-COMP:11060"/>
        <dbReference type="Rhea" id="RHEA-COMP:11605"/>
        <dbReference type="ChEBI" id="CHEBI:15378"/>
        <dbReference type="ChEBI" id="CHEBI:30013"/>
        <dbReference type="ChEBI" id="CHEBI:30616"/>
        <dbReference type="ChEBI" id="CHEBI:61977"/>
        <dbReference type="ChEBI" id="CHEBI:456216"/>
        <dbReference type="EC" id="2.7.11.24"/>
    </reaction>
</comment>
<dbReference type="InterPro" id="IPR004827">
    <property type="entry name" value="bZIP"/>
</dbReference>
<evidence type="ECO:0000256" key="12">
    <source>
        <dbReference type="SAM" id="MobiDB-lite"/>
    </source>
</evidence>
<dbReference type="InterPro" id="IPR011009">
    <property type="entry name" value="Kinase-like_dom_sf"/>
</dbReference>
<comment type="caution">
    <text evidence="15">The sequence shown here is derived from an EMBL/GenBank/DDBJ whole genome shotgun (WGS) entry which is preliminary data.</text>
</comment>
<name>A0A9W4KQR7_9EURO</name>
<feature type="compositionally biased region" description="Low complexity" evidence="12">
    <location>
        <begin position="102"/>
        <end position="126"/>
    </location>
</feature>
<keyword evidence="4 10" id="KW-0808">Transferase</keyword>
<dbReference type="InterPro" id="IPR050117">
    <property type="entry name" value="MAPK"/>
</dbReference>
<keyword evidence="16" id="KW-1185">Reference proteome</keyword>
<dbReference type="InterPro" id="IPR000719">
    <property type="entry name" value="Prot_kinase_dom"/>
</dbReference>
<feature type="compositionally biased region" description="Polar residues" evidence="12">
    <location>
        <begin position="1"/>
        <end position="14"/>
    </location>
</feature>
<keyword evidence="7 9" id="KW-0067">ATP-binding</keyword>
<dbReference type="InterPro" id="IPR046347">
    <property type="entry name" value="bZIP_sf"/>
</dbReference>
<dbReference type="PROSITE" id="PS00036">
    <property type="entry name" value="BZIP_BASIC"/>
    <property type="match status" value="1"/>
</dbReference>
<evidence type="ECO:0000313" key="16">
    <source>
        <dbReference type="Proteomes" id="UP001154252"/>
    </source>
</evidence>
<sequence length="586" mass="65749">MKSVSPTSLTSHSVSPGRAKHLERNRIAANKCRERKKREHKQIERRLTDETEKKDILLAQLNCLREEVWDLKNLIFQHAECQDHRIDHQLARMTQTVLQGPSNPDTNNSSLPDSSSPSFSTGTWSDGSVADDTNPVGPGAYNNNNDWTALPTIANDFAPSEPNGSNDSIFANFIEADNGPLFTSILSPMMPTALPTPPYGEQMATFSQKSVMGTVFETTERYTEWKPLGLGVSGLVCSARDQLAHRTVAVKKLAEPFKTPAIARHMFREMKLLRQLRHENIINLTDIFISPSEDIYIVTELMATDLNTILKAKRVEDQFAQYFMYQIMRGLKYLHSAGVVHRDLKPSNILINENCDLKICDFGLARIQEAHMTGYVSTRYYRAPEIMLTWRKYNEKVDIWSAGCIFAELLLGKPLFPGKDHINQFCVITDLLGSPPEAVINNITSENTLNFINSLPKRDRTPISQLIPKANADATALIDRMLQFDPQVRISATEALTSPYLAPYHDPNDEPVAAETFDWAFLEADLPADIWKTIMSVLTVHVDASPDILLTISRYGEVLAFHAEMNQTGQSGPMKSIRQVDGMDIG</sequence>
<dbReference type="Pfam" id="PF07716">
    <property type="entry name" value="bZIP_2"/>
    <property type="match status" value="1"/>
</dbReference>
<keyword evidence="11" id="KW-0175">Coiled coil</keyword>
<dbReference type="InterPro" id="IPR008271">
    <property type="entry name" value="Ser/Thr_kinase_AS"/>
</dbReference>
<dbReference type="FunFam" id="1.10.510.10:FF:000049">
    <property type="entry name" value="Mitogen-activated protein kinase"/>
    <property type="match status" value="1"/>
</dbReference>
<dbReference type="PROSITE" id="PS00108">
    <property type="entry name" value="PROTEIN_KINASE_ST"/>
    <property type="match status" value="1"/>
</dbReference>
<gene>
    <name evidence="15" type="ORF">PEGY_LOCUS10172</name>
</gene>
<evidence type="ECO:0000256" key="1">
    <source>
        <dbReference type="ARBA" id="ARBA00001946"/>
    </source>
</evidence>
<dbReference type="Pfam" id="PF00069">
    <property type="entry name" value="Pkinase"/>
    <property type="match status" value="1"/>
</dbReference>
<dbReference type="AlphaFoldDB" id="A0A9W4KQR7"/>
<dbReference type="PROSITE" id="PS00107">
    <property type="entry name" value="PROTEIN_KINASE_ATP"/>
    <property type="match status" value="1"/>
</dbReference>
<keyword evidence="3 10" id="KW-0723">Serine/threonine-protein kinase</keyword>
<comment type="cofactor">
    <cofactor evidence="1 10">
        <name>Mg(2+)</name>
        <dbReference type="ChEBI" id="CHEBI:18420"/>
    </cofactor>
</comment>
<dbReference type="OrthoDB" id="192887at2759"/>
<dbReference type="Gene3D" id="1.10.510.10">
    <property type="entry name" value="Transferase(Phosphotransferase) domain 1"/>
    <property type="match status" value="1"/>
</dbReference>
<proteinExistence type="inferred from homology"/>
<dbReference type="EMBL" id="CAJVRC010000900">
    <property type="protein sequence ID" value="CAG8909382.1"/>
    <property type="molecule type" value="Genomic_DNA"/>
</dbReference>
<dbReference type="Gene3D" id="3.30.200.20">
    <property type="entry name" value="Phosphorylase Kinase, domain 1"/>
    <property type="match status" value="1"/>
</dbReference>
<keyword evidence="5 9" id="KW-0547">Nucleotide-binding</keyword>
<dbReference type="PROSITE" id="PS01351">
    <property type="entry name" value="MAPK"/>
    <property type="match status" value="1"/>
</dbReference>
<evidence type="ECO:0000313" key="15">
    <source>
        <dbReference type="EMBL" id="CAG8909382.1"/>
    </source>
</evidence>
<dbReference type="GO" id="GO:0005524">
    <property type="term" value="F:ATP binding"/>
    <property type="evidence" value="ECO:0007669"/>
    <property type="project" value="UniProtKB-UniRule"/>
</dbReference>
<dbReference type="InterPro" id="IPR003527">
    <property type="entry name" value="MAP_kinase_CS"/>
</dbReference>
<evidence type="ECO:0000256" key="4">
    <source>
        <dbReference type="ARBA" id="ARBA00022679"/>
    </source>
</evidence>
<evidence type="ECO:0000256" key="9">
    <source>
        <dbReference type="PROSITE-ProRule" id="PRU10141"/>
    </source>
</evidence>
<dbReference type="SMART" id="SM00220">
    <property type="entry name" value="S_TKc"/>
    <property type="match status" value="1"/>
</dbReference>
<organism evidence="15 16">
    <name type="scientific">Penicillium egyptiacum</name>
    <dbReference type="NCBI Taxonomy" id="1303716"/>
    <lineage>
        <taxon>Eukaryota</taxon>
        <taxon>Fungi</taxon>
        <taxon>Dikarya</taxon>
        <taxon>Ascomycota</taxon>
        <taxon>Pezizomycotina</taxon>
        <taxon>Eurotiomycetes</taxon>
        <taxon>Eurotiomycetidae</taxon>
        <taxon>Eurotiales</taxon>
        <taxon>Aspergillaceae</taxon>
        <taxon>Penicillium</taxon>
    </lineage>
</organism>
<evidence type="ECO:0000256" key="5">
    <source>
        <dbReference type="ARBA" id="ARBA00022741"/>
    </source>
</evidence>
<keyword evidence="10" id="KW-0460">Magnesium</keyword>
<evidence type="ECO:0000256" key="2">
    <source>
        <dbReference type="ARBA" id="ARBA00012411"/>
    </source>
</evidence>
<reference evidence="15" key="1">
    <citation type="submission" date="2021-07" db="EMBL/GenBank/DDBJ databases">
        <authorList>
            <person name="Branca A.L. A."/>
        </authorList>
    </citation>
    <scope>NUCLEOTIDE SEQUENCE</scope>
</reference>
<feature type="region of interest" description="Disordered" evidence="12">
    <location>
        <begin position="98"/>
        <end position="143"/>
    </location>
</feature>
<dbReference type="SUPFAM" id="SSF57959">
    <property type="entry name" value="Leucine zipper domain"/>
    <property type="match status" value="1"/>
</dbReference>
<dbReference type="SMART" id="SM00338">
    <property type="entry name" value="BRLZ"/>
    <property type="match status" value="1"/>
</dbReference>
<dbReference type="EC" id="2.7.11.24" evidence="2 10"/>
<evidence type="ECO:0000259" key="13">
    <source>
        <dbReference type="PROSITE" id="PS50011"/>
    </source>
</evidence>
<comment type="similarity">
    <text evidence="8 10">Belongs to the protein kinase superfamily. Ser/Thr protein kinase family. MAP kinase subfamily.</text>
</comment>